<feature type="transmembrane region" description="Helical" evidence="6">
    <location>
        <begin position="407"/>
        <end position="428"/>
    </location>
</feature>
<feature type="transmembrane region" description="Helical" evidence="6">
    <location>
        <begin position="78"/>
        <end position="95"/>
    </location>
</feature>
<name>A0A1H5LBY3_9MICO</name>
<evidence type="ECO:0000256" key="4">
    <source>
        <dbReference type="ARBA" id="ARBA00023136"/>
    </source>
</evidence>
<sequence length="478" mass="48946">MRDVRAVCVVHAATALGTGFTEIVTVDTDFDHVPGLARRNPADVGSEEVVARVTSPNVVHTSEPHTIDSMPSLRRRRYSLFALILVVGIGLSSWVTRTPAVRDAVEASTAQMGLILFGLSVGSMAGVVSSGWFVRRWGTRPVIAVGTVCVIAGTALVGLGALWSSAPVVFAGLLVFGIGGGLGEIGLNISGAELERLIGRPVLPILHGSFSLGTVIGALVGIGLTAIDFSPAWHLLLAALIMTGLTLWALPGVVAGTGIEVSVRARSATPTAQPRPSVWRDRRLVLIGVVVLAMAFAEGSANDWLPLLMVDGHDVSATSGSLVFAGFAAAMTVGRFLGGPVVERFGRPVVLRLSAVCAIAGIAVVVFSPNAAVAGVAVVLWGLGASLGFPVAISAAGDDPDRASERVSAVATIGYLAFLVGPPLLGFVGEEVGLRLAMMIVVGFLVVAAFAAGAARPRGSELPVPTPDRSGASRGTTA</sequence>
<feature type="transmembrane region" description="Helical" evidence="6">
    <location>
        <begin position="141"/>
        <end position="163"/>
    </location>
</feature>
<evidence type="ECO:0000256" key="1">
    <source>
        <dbReference type="ARBA" id="ARBA00004651"/>
    </source>
</evidence>
<organism evidence="8 9">
    <name type="scientific">Ruania alba</name>
    <dbReference type="NCBI Taxonomy" id="648782"/>
    <lineage>
        <taxon>Bacteria</taxon>
        <taxon>Bacillati</taxon>
        <taxon>Actinomycetota</taxon>
        <taxon>Actinomycetes</taxon>
        <taxon>Micrococcales</taxon>
        <taxon>Ruaniaceae</taxon>
        <taxon>Ruania</taxon>
    </lineage>
</organism>
<feature type="transmembrane region" description="Helical" evidence="6">
    <location>
        <begin position="284"/>
        <end position="305"/>
    </location>
</feature>
<dbReference type="GO" id="GO:0005886">
    <property type="term" value="C:plasma membrane"/>
    <property type="evidence" value="ECO:0007669"/>
    <property type="project" value="UniProtKB-SubCell"/>
</dbReference>
<keyword evidence="4 6" id="KW-0472">Membrane</keyword>
<dbReference type="Proteomes" id="UP000199220">
    <property type="component" value="Unassembled WGS sequence"/>
</dbReference>
<dbReference type="InterPro" id="IPR011701">
    <property type="entry name" value="MFS"/>
</dbReference>
<keyword evidence="9" id="KW-1185">Reference proteome</keyword>
<protein>
    <submittedName>
        <fullName evidence="8">Fucose permease</fullName>
    </submittedName>
</protein>
<feature type="domain" description="Major facilitator superfamily (MFS) profile" evidence="7">
    <location>
        <begin position="76"/>
        <end position="460"/>
    </location>
</feature>
<dbReference type="GO" id="GO:0022857">
    <property type="term" value="F:transmembrane transporter activity"/>
    <property type="evidence" value="ECO:0007669"/>
    <property type="project" value="InterPro"/>
</dbReference>
<feature type="transmembrane region" description="Helical" evidence="6">
    <location>
        <begin position="233"/>
        <end position="263"/>
    </location>
</feature>
<evidence type="ECO:0000259" key="7">
    <source>
        <dbReference type="PROSITE" id="PS50850"/>
    </source>
</evidence>
<feature type="transmembrane region" description="Helical" evidence="6">
    <location>
        <begin position="169"/>
        <end position="190"/>
    </location>
</feature>
<evidence type="ECO:0000256" key="5">
    <source>
        <dbReference type="SAM" id="MobiDB-lite"/>
    </source>
</evidence>
<evidence type="ECO:0000313" key="9">
    <source>
        <dbReference type="Proteomes" id="UP000199220"/>
    </source>
</evidence>
<evidence type="ECO:0000256" key="3">
    <source>
        <dbReference type="ARBA" id="ARBA00022989"/>
    </source>
</evidence>
<feature type="transmembrane region" description="Helical" evidence="6">
    <location>
        <begin position="115"/>
        <end position="134"/>
    </location>
</feature>
<gene>
    <name evidence="8" type="ORF">SAMN04488554_2726</name>
</gene>
<evidence type="ECO:0000256" key="6">
    <source>
        <dbReference type="SAM" id="Phobius"/>
    </source>
</evidence>
<dbReference type="CDD" id="cd17393">
    <property type="entry name" value="MFS_MosC_like"/>
    <property type="match status" value="1"/>
</dbReference>
<dbReference type="EMBL" id="FNTX01000002">
    <property type="protein sequence ID" value="SEE74539.1"/>
    <property type="molecule type" value="Genomic_DNA"/>
</dbReference>
<reference evidence="9" key="1">
    <citation type="submission" date="2016-10" db="EMBL/GenBank/DDBJ databases">
        <authorList>
            <person name="Varghese N."/>
            <person name="Submissions S."/>
        </authorList>
    </citation>
    <scope>NUCLEOTIDE SEQUENCE [LARGE SCALE GENOMIC DNA]</scope>
    <source>
        <strain evidence="9">DSM 21368</strain>
    </source>
</reference>
<keyword evidence="3 6" id="KW-1133">Transmembrane helix</keyword>
<dbReference type="InterPro" id="IPR051788">
    <property type="entry name" value="MFS_Transporter"/>
</dbReference>
<dbReference type="SUPFAM" id="SSF103473">
    <property type="entry name" value="MFS general substrate transporter"/>
    <property type="match status" value="1"/>
</dbReference>
<evidence type="ECO:0000256" key="2">
    <source>
        <dbReference type="ARBA" id="ARBA00022692"/>
    </source>
</evidence>
<evidence type="ECO:0000313" key="8">
    <source>
        <dbReference type="EMBL" id="SEE74539.1"/>
    </source>
</evidence>
<dbReference type="InterPro" id="IPR036259">
    <property type="entry name" value="MFS_trans_sf"/>
</dbReference>
<accession>A0A1H5LBY3</accession>
<feature type="transmembrane region" description="Helical" evidence="6">
    <location>
        <begin position="434"/>
        <end position="455"/>
    </location>
</feature>
<dbReference type="Gene3D" id="1.20.1250.20">
    <property type="entry name" value="MFS general substrate transporter like domains"/>
    <property type="match status" value="2"/>
</dbReference>
<dbReference type="PANTHER" id="PTHR23514:SF13">
    <property type="entry name" value="INNER MEMBRANE PROTEIN YBJJ"/>
    <property type="match status" value="1"/>
</dbReference>
<feature type="transmembrane region" description="Helical" evidence="6">
    <location>
        <begin position="202"/>
        <end position="227"/>
    </location>
</feature>
<comment type="subcellular location">
    <subcellularLocation>
        <location evidence="1">Cell membrane</location>
        <topology evidence="1">Multi-pass membrane protein</topology>
    </subcellularLocation>
</comment>
<dbReference type="PANTHER" id="PTHR23514">
    <property type="entry name" value="BYPASS OF STOP CODON PROTEIN 6"/>
    <property type="match status" value="1"/>
</dbReference>
<dbReference type="AlphaFoldDB" id="A0A1H5LBY3"/>
<dbReference type="PROSITE" id="PS50850">
    <property type="entry name" value="MFS"/>
    <property type="match status" value="1"/>
</dbReference>
<dbReference type="STRING" id="648782.SAMN04488554_2726"/>
<dbReference type="Pfam" id="PF07690">
    <property type="entry name" value="MFS_1"/>
    <property type="match status" value="2"/>
</dbReference>
<feature type="region of interest" description="Disordered" evidence="5">
    <location>
        <begin position="457"/>
        <end position="478"/>
    </location>
</feature>
<proteinExistence type="predicted"/>
<dbReference type="InterPro" id="IPR020846">
    <property type="entry name" value="MFS_dom"/>
</dbReference>
<feature type="transmembrane region" description="Helical" evidence="6">
    <location>
        <begin position="317"/>
        <end position="337"/>
    </location>
</feature>
<feature type="transmembrane region" description="Helical" evidence="6">
    <location>
        <begin position="373"/>
        <end position="395"/>
    </location>
</feature>
<feature type="transmembrane region" description="Helical" evidence="6">
    <location>
        <begin position="349"/>
        <end position="367"/>
    </location>
</feature>
<keyword evidence="2 6" id="KW-0812">Transmembrane</keyword>